<dbReference type="AlphaFoldDB" id="A0A0E9P8J7"/>
<protein>
    <submittedName>
        <fullName evidence="1">Uncharacterized protein</fullName>
    </submittedName>
</protein>
<reference evidence="1" key="1">
    <citation type="submission" date="2014-11" db="EMBL/GenBank/DDBJ databases">
        <authorList>
            <person name="Amaro Gonzalez C."/>
        </authorList>
    </citation>
    <scope>NUCLEOTIDE SEQUENCE</scope>
</reference>
<accession>A0A0E9P8J7</accession>
<dbReference type="EMBL" id="GBXM01108197">
    <property type="protein sequence ID" value="JAH00380.1"/>
    <property type="molecule type" value="Transcribed_RNA"/>
</dbReference>
<evidence type="ECO:0000313" key="1">
    <source>
        <dbReference type="EMBL" id="JAH00380.1"/>
    </source>
</evidence>
<proteinExistence type="predicted"/>
<name>A0A0E9P8J7_ANGAN</name>
<organism evidence="1">
    <name type="scientific">Anguilla anguilla</name>
    <name type="common">European freshwater eel</name>
    <name type="synonym">Muraena anguilla</name>
    <dbReference type="NCBI Taxonomy" id="7936"/>
    <lineage>
        <taxon>Eukaryota</taxon>
        <taxon>Metazoa</taxon>
        <taxon>Chordata</taxon>
        <taxon>Craniata</taxon>
        <taxon>Vertebrata</taxon>
        <taxon>Euteleostomi</taxon>
        <taxon>Actinopterygii</taxon>
        <taxon>Neopterygii</taxon>
        <taxon>Teleostei</taxon>
        <taxon>Anguilliformes</taxon>
        <taxon>Anguillidae</taxon>
        <taxon>Anguilla</taxon>
    </lineage>
</organism>
<reference evidence="1" key="2">
    <citation type="journal article" date="2015" name="Fish Shellfish Immunol.">
        <title>Early steps in the European eel (Anguilla anguilla)-Vibrio vulnificus interaction in the gills: Role of the RtxA13 toxin.</title>
        <authorList>
            <person name="Callol A."/>
            <person name="Pajuelo D."/>
            <person name="Ebbesson L."/>
            <person name="Teles M."/>
            <person name="MacKenzie S."/>
            <person name="Amaro C."/>
        </authorList>
    </citation>
    <scope>NUCLEOTIDE SEQUENCE</scope>
</reference>
<sequence length="40" mass="4374">MDEEFGVSNLVEQEFGHGQKGAATPKMSLLFVLSSISLIY</sequence>